<evidence type="ECO:0000256" key="3">
    <source>
        <dbReference type="ARBA" id="ARBA00022543"/>
    </source>
</evidence>
<keyword evidence="5" id="KW-0716">Sensory transduction</keyword>
<dbReference type="InterPro" id="IPR013655">
    <property type="entry name" value="PAS_fold_3"/>
</dbReference>
<dbReference type="SMART" id="SM00387">
    <property type="entry name" value="HATPase_c"/>
    <property type="match status" value="1"/>
</dbReference>
<evidence type="ECO:0000256" key="7">
    <source>
        <dbReference type="ARBA" id="ARBA00022643"/>
    </source>
</evidence>
<keyword evidence="9" id="KW-0677">Repeat</keyword>
<gene>
    <name evidence="20" type="ORF">GCM10007933_28450</name>
</gene>
<feature type="signal peptide" evidence="17">
    <location>
        <begin position="1"/>
        <end position="21"/>
    </location>
</feature>
<dbReference type="InterPro" id="IPR003594">
    <property type="entry name" value="HATPase_dom"/>
</dbReference>
<dbReference type="PROSITE" id="PS50113">
    <property type="entry name" value="PAC"/>
    <property type="match status" value="1"/>
</dbReference>
<dbReference type="SUPFAM" id="SSF55785">
    <property type="entry name" value="PYP-like sensor domain (PAS domain)"/>
    <property type="match status" value="1"/>
</dbReference>
<evidence type="ECO:0000256" key="12">
    <source>
        <dbReference type="ARBA" id="ARBA00022840"/>
    </source>
</evidence>
<dbReference type="SMART" id="SM00086">
    <property type="entry name" value="PAC"/>
    <property type="match status" value="1"/>
</dbReference>
<evidence type="ECO:0000256" key="10">
    <source>
        <dbReference type="ARBA" id="ARBA00022741"/>
    </source>
</evidence>
<sequence>MLRVFTLLAMLAALVFGPVAARTDAPVLPVAERKTVLVINSYHWGFAWTDAQVSGILQVLRSGDAPPEIFVHDLDALRQPRRDDDAGTVEHLRQRVGDRRVDLVIVTDDPALDFALRHRDALFPKASVVFSDVRDFDPVRVRPDVPITGVRENVDIVGTLGAARKLLPDARRMVVFGNLGGSATGFAHAHEALLKMGSPLPVEQYFDLGLSEILTIVARLSPNDIILPLATAVDDQGRRLDYSEVITRMAQVSPAPVFDITSHRVRDGITIGGSVEDGVTQGRVAAGMARRVLAGTPARSLPVVDAEPVLLFNHTVMERFGVPESRLPEGAQLIGKPPGVVERSGGVFWAMLAALVALTVVIVVLIANIKSLNRAESVLEQREEHLRLAVEGATDGIWDWNLKTGAIYVSPRYFTMLGYEVGELELGPEALTRQIHPDDREATEARFREFIASPDAAFRAEFRMRAKSGEWRWILSRGAVVKRKSDGRALRVAGSHADITDAKIAEQRISAALHEKEALLKEIYHRVKNNLQVVASLLTMQGRSVDDADVRELFEDSAARVMAMSQVHEQLYRSHDLASIDFKRYLGQLVERLASQHGRQGVRIESALDQVVLGIETAIPCALIVNELVSNAVKHAFPHGSAGRIQVGLQADGEDGARLWVEDDGVGLQPGFSPATSRSLGWRLVVGLVNQIGGKLVVGADTSSRIHSGTRIVIRFRPDAPESRRYADALPVRDDAPA</sequence>
<dbReference type="PANTHER" id="PTHR41523:SF8">
    <property type="entry name" value="ETHYLENE RESPONSE SENSOR PROTEIN"/>
    <property type="match status" value="1"/>
</dbReference>
<dbReference type="PROSITE" id="PS50112">
    <property type="entry name" value="PAS"/>
    <property type="match status" value="1"/>
</dbReference>
<feature type="domain" description="PAC" evidence="19">
    <location>
        <begin position="458"/>
        <end position="511"/>
    </location>
</feature>
<organism evidence="20 21">
    <name type="scientific">Zoogloea oryzae</name>
    <dbReference type="NCBI Taxonomy" id="310767"/>
    <lineage>
        <taxon>Bacteria</taxon>
        <taxon>Pseudomonadati</taxon>
        <taxon>Pseudomonadota</taxon>
        <taxon>Betaproteobacteria</taxon>
        <taxon>Rhodocyclales</taxon>
        <taxon>Zoogloeaceae</taxon>
        <taxon>Zoogloea</taxon>
    </lineage>
</organism>
<evidence type="ECO:0000256" key="16">
    <source>
        <dbReference type="SAM" id="Phobius"/>
    </source>
</evidence>
<keyword evidence="8" id="KW-0808">Transferase</keyword>
<feature type="domain" description="PAS" evidence="18">
    <location>
        <begin position="382"/>
        <end position="454"/>
    </location>
</feature>
<dbReference type="Gene3D" id="3.40.50.2300">
    <property type="match status" value="2"/>
</dbReference>
<evidence type="ECO:0000256" key="8">
    <source>
        <dbReference type="ARBA" id="ARBA00022679"/>
    </source>
</evidence>
<keyword evidence="4" id="KW-0597">Phosphoprotein</keyword>
<evidence type="ECO:0000256" key="6">
    <source>
        <dbReference type="ARBA" id="ARBA00022630"/>
    </source>
</evidence>
<evidence type="ECO:0000256" key="1">
    <source>
        <dbReference type="ARBA" id="ARBA00000085"/>
    </source>
</evidence>
<dbReference type="Pfam" id="PF02518">
    <property type="entry name" value="HATPase_c"/>
    <property type="match status" value="1"/>
</dbReference>
<dbReference type="InterPro" id="IPR000700">
    <property type="entry name" value="PAS-assoc_C"/>
</dbReference>
<dbReference type="NCBIfam" id="TIGR00229">
    <property type="entry name" value="sensory_box"/>
    <property type="match status" value="1"/>
</dbReference>
<dbReference type="RefSeq" id="WP_284188585.1">
    <property type="nucleotide sequence ID" value="NZ_BSPX01000046.1"/>
</dbReference>
<keyword evidence="13" id="KW-0157">Chromophore</keyword>
<keyword evidence="16" id="KW-1133">Transmembrane helix</keyword>
<keyword evidence="16" id="KW-0472">Membrane</keyword>
<keyword evidence="6" id="KW-0285">Flavoprotein</keyword>
<evidence type="ECO:0000256" key="9">
    <source>
        <dbReference type="ARBA" id="ARBA00022737"/>
    </source>
</evidence>
<evidence type="ECO:0000256" key="2">
    <source>
        <dbReference type="ARBA" id="ARBA00012438"/>
    </source>
</evidence>
<dbReference type="Gene3D" id="3.30.565.10">
    <property type="entry name" value="Histidine kinase-like ATPase, C-terminal domain"/>
    <property type="match status" value="1"/>
</dbReference>
<evidence type="ECO:0000256" key="5">
    <source>
        <dbReference type="ARBA" id="ARBA00022606"/>
    </source>
</evidence>
<dbReference type="SMART" id="SM00091">
    <property type="entry name" value="PAS"/>
    <property type="match status" value="1"/>
</dbReference>
<keyword evidence="11" id="KW-0418">Kinase</keyword>
<evidence type="ECO:0000259" key="18">
    <source>
        <dbReference type="PROSITE" id="PS50112"/>
    </source>
</evidence>
<keyword evidence="10" id="KW-0547">Nucleotide-binding</keyword>
<feature type="transmembrane region" description="Helical" evidence="16">
    <location>
        <begin position="346"/>
        <end position="367"/>
    </location>
</feature>
<dbReference type="Pfam" id="PF08447">
    <property type="entry name" value="PAS_3"/>
    <property type="match status" value="1"/>
</dbReference>
<dbReference type="EMBL" id="BSPX01000046">
    <property type="protein sequence ID" value="GLT23379.1"/>
    <property type="molecule type" value="Genomic_DNA"/>
</dbReference>
<dbReference type="SUPFAM" id="SSF55874">
    <property type="entry name" value="ATPase domain of HSP90 chaperone/DNA topoisomerase II/histidine kinase"/>
    <property type="match status" value="1"/>
</dbReference>
<comment type="catalytic activity">
    <reaction evidence="1">
        <text>ATP + protein L-histidine = ADP + protein N-phospho-L-histidine.</text>
        <dbReference type="EC" id="2.7.13.3"/>
    </reaction>
</comment>
<dbReference type="Pfam" id="PF07568">
    <property type="entry name" value="HisKA_2"/>
    <property type="match status" value="1"/>
</dbReference>
<evidence type="ECO:0000256" key="11">
    <source>
        <dbReference type="ARBA" id="ARBA00022777"/>
    </source>
</evidence>
<dbReference type="EC" id="2.7.13.3" evidence="2"/>
<dbReference type="PANTHER" id="PTHR41523">
    <property type="entry name" value="TWO-COMPONENT SYSTEM SENSOR PROTEIN"/>
    <property type="match status" value="1"/>
</dbReference>
<keyword evidence="17" id="KW-0732">Signal</keyword>
<evidence type="ECO:0000256" key="13">
    <source>
        <dbReference type="ARBA" id="ARBA00022991"/>
    </source>
</evidence>
<reference evidence="21" key="1">
    <citation type="journal article" date="2019" name="Int. J. Syst. Evol. Microbiol.">
        <title>The Global Catalogue of Microorganisms (GCM) 10K type strain sequencing project: providing services to taxonomists for standard genome sequencing and annotation.</title>
        <authorList>
            <consortium name="The Broad Institute Genomics Platform"/>
            <consortium name="The Broad Institute Genome Sequencing Center for Infectious Disease"/>
            <person name="Wu L."/>
            <person name="Ma J."/>
        </authorList>
    </citation>
    <scope>NUCLEOTIDE SEQUENCE [LARGE SCALE GENOMIC DNA]</scope>
    <source>
        <strain evidence="21">NBRC 102407</strain>
    </source>
</reference>
<keyword evidence="15" id="KW-0675">Receptor</keyword>
<keyword evidence="16" id="KW-0812">Transmembrane</keyword>
<dbReference type="InterPro" id="IPR011495">
    <property type="entry name" value="Sig_transdc_His_kin_sub2_dim/P"/>
</dbReference>
<dbReference type="Gene3D" id="3.30.450.20">
    <property type="entry name" value="PAS domain"/>
    <property type="match status" value="1"/>
</dbReference>
<evidence type="ECO:0000259" key="19">
    <source>
        <dbReference type="PROSITE" id="PS50113"/>
    </source>
</evidence>
<dbReference type="InterPro" id="IPR036890">
    <property type="entry name" value="HATPase_C_sf"/>
</dbReference>
<keyword evidence="3" id="KW-0600">Photoreceptor protein</keyword>
<dbReference type="InterPro" id="IPR000014">
    <property type="entry name" value="PAS"/>
</dbReference>
<dbReference type="Proteomes" id="UP001157167">
    <property type="component" value="Unassembled WGS sequence"/>
</dbReference>
<keyword evidence="14" id="KW-0843">Virulence</keyword>
<keyword evidence="21" id="KW-1185">Reference proteome</keyword>
<comment type="caution">
    <text evidence="20">The sequence shown here is derived from an EMBL/GenBank/DDBJ whole genome shotgun (WGS) entry which is preliminary data.</text>
</comment>
<keyword evidence="12" id="KW-0067">ATP-binding</keyword>
<evidence type="ECO:0000256" key="14">
    <source>
        <dbReference type="ARBA" id="ARBA00023026"/>
    </source>
</evidence>
<feature type="chain" id="PRO_5046891919" description="histidine kinase" evidence="17">
    <location>
        <begin position="22"/>
        <end position="738"/>
    </location>
</feature>
<keyword evidence="7" id="KW-0288">FMN</keyword>
<evidence type="ECO:0000313" key="21">
    <source>
        <dbReference type="Proteomes" id="UP001157167"/>
    </source>
</evidence>
<evidence type="ECO:0000256" key="4">
    <source>
        <dbReference type="ARBA" id="ARBA00022553"/>
    </source>
</evidence>
<dbReference type="CDD" id="cd00130">
    <property type="entry name" value="PAS"/>
    <property type="match status" value="1"/>
</dbReference>
<accession>A0ABQ6FDL8</accession>
<protein>
    <recommendedName>
        <fullName evidence="2">histidine kinase</fullName>
        <ecNumber evidence="2">2.7.13.3</ecNumber>
    </recommendedName>
</protein>
<dbReference type="InterPro" id="IPR035965">
    <property type="entry name" value="PAS-like_dom_sf"/>
</dbReference>
<name>A0ABQ6FDL8_9RHOO</name>
<evidence type="ECO:0000256" key="17">
    <source>
        <dbReference type="SAM" id="SignalP"/>
    </source>
</evidence>
<evidence type="ECO:0000313" key="20">
    <source>
        <dbReference type="EMBL" id="GLT23379.1"/>
    </source>
</evidence>
<dbReference type="InterPro" id="IPR011102">
    <property type="entry name" value="Sig_transdc_His_kinase_HWE"/>
</dbReference>
<proteinExistence type="predicted"/>
<dbReference type="InterPro" id="IPR001610">
    <property type="entry name" value="PAC"/>
</dbReference>
<dbReference type="SMART" id="SM00911">
    <property type="entry name" value="HWE_HK"/>
    <property type="match status" value="1"/>
</dbReference>
<evidence type="ECO:0000256" key="15">
    <source>
        <dbReference type="ARBA" id="ARBA00023170"/>
    </source>
</evidence>